<dbReference type="EMBL" id="GHJT01000721">
    <property type="protein sequence ID" value="MOY34692.1"/>
    <property type="molecule type" value="Transcribed_RNA"/>
</dbReference>
<protein>
    <submittedName>
        <fullName evidence="2">Putative secreted protein</fullName>
    </submittedName>
</protein>
<accession>A0A4D5RC90</accession>
<feature type="transmembrane region" description="Helical" evidence="1">
    <location>
        <begin position="20"/>
        <end position="39"/>
    </location>
</feature>
<keyword evidence="1" id="KW-0812">Transmembrane</keyword>
<evidence type="ECO:0000256" key="1">
    <source>
        <dbReference type="SAM" id="Phobius"/>
    </source>
</evidence>
<proteinExistence type="predicted"/>
<reference evidence="2" key="1">
    <citation type="submission" date="2019-04" db="EMBL/GenBank/DDBJ databases">
        <title>An insight into the mialome of Ixodes scapularis.</title>
        <authorList>
            <person name="Ribeiro J.M."/>
            <person name="Mather T.N."/>
            <person name="Karim S."/>
        </authorList>
    </citation>
    <scope>NUCLEOTIDE SEQUENCE</scope>
</reference>
<sequence>MNAILWLCHRAYTVTLSKKRFLFFHIIFIFWFQVLETTVPRRQYMHLTSQIPPNLCSGEMQFLGRLVDGASLFCHRKKRQELCHKRLQVCKRASILGNGFARLNDARFSKFTYRRDESIGWVFRLSRHRRKLSTFDDTSASREFRAPTRGKAESAYCRPGIRKRRPVSLLVCDYDLPKVRQRHYYFFFFFL</sequence>
<keyword evidence="1" id="KW-1133">Transmembrane helix</keyword>
<keyword evidence="1" id="KW-0472">Membrane</keyword>
<dbReference type="AlphaFoldDB" id="A0A4D5RC90"/>
<organism evidence="2">
    <name type="scientific">Ixodes scapularis</name>
    <name type="common">Black-legged tick</name>
    <name type="synonym">Deer tick</name>
    <dbReference type="NCBI Taxonomy" id="6945"/>
    <lineage>
        <taxon>Eukaryota</taxon>
        <taxon>Metazoa</taxon>
        <taxon>Ecdysozoa</taxon>
        <taxon>Arthropoda</taxon>
        <taxon>Chelicerata</taxon>
        <taxon>Arachnida</taxon>
        <taxon>Acari</taxon>
        <taxon>Parasitiformes</taxon>
        <taxon>Ixodida</taxon>
        <taxon>Ixodoidea</taxon>
        <taxon>Ixodidae</taxon>
        <taxon>Ixodinae</taxon>
        <taxon>Ixodes</taxon>
    </lineage>
</organism>
<name>A0A4D5RC90_IXOSC</name>
<evidence type="ECO:0000313" key="2">
    <source>
        <dbReference type="EMBL" id="MOY34692.1"/>
    </source>
</evidence>